<organism evidence="10 11">
    <name type="scientific">Lactuca sativa</name>
    <name type="common">Garden lettuce</name>
    <dbReference type="NCBI Taxonomy" id="4236"/>
    <lineage>
        <taxon>Eukaryota</taxon>
        <taxon>Viridiplantae</taxon>
        <taxon>Streptophyta</taxon>
        <taxon>Embryophyta</taxon>
        <taxon>Tracheophyta</taxon>
        <taxon>Spermatophyta</taxon>
        <taxon>Magnoliopsida</taxon>
        <taxon>eudicotyledons</taxon>
        <taxon>Gunneridae</taxon>
        <taxon>Pentapetalae</taxon>
        <taxon>asterids</taxon>
        <taxon>campanulids</taxon>
        <taxon>Asterales</taxon>
        <taxon>Asteraceae</taxon>
        <taxon>Cichorioideae</taxon>
        <taxon>Cichorieae</taxon>
        <taxon>Lactucinae</taxon>
        <taxon>Lactuca</taxon>
    </lineage>
</organism>
<keyword evidence="1" id="KW-0723">Serine/threonine-protein kinase</keyword>
<sequence length="105" mass="11789">MGSYVASLMSSEITMQDKQAISRPLSDSPFSPINLIPTFNPNATASRSTTPPLLTTSPQTTTNLSLKNVVKYIAILTWALAYCHEKHVIHRDIKSENWLLDHEEY</sequence>
<dbReference type="Gene3D" id="1.10.510.10">
    <property type="entry name" value="Transferase(Phosphotransferase) domain 1"/>
    <property type="match status" value="1"/>
</dbReference>
<dbReference type="GO" id="GO:0005524">
    <property type="term" value="F:ATP binding"/>
    <property type="evidence" value="ECO:0007669"/>
    <property type="project" value="UniProtKB-KW"/>
</dbReference>
<evidence type="ECO:0000256" key="3">
    <source>
        <dbReference type="ARBA" id="ARBA00022741"/>
    </source>
</evidence>
<evidence type="ECO:0000313" key="10">
    <source>
        <dbReference type="EMBL" id="KAJ0202617.1"/>
    </source>
</evidence>
<proteinExistence type="predicted"/>
<dbReference type="Pfam" id="PF00069">
    <property type="entry name" value="Pkinase"/>
    <property type="match status" value="1"/>
</dbReference>
<evidence type="ECO:0000256" key="6">
    <source>
        <dbReference type="PIRSR" id="PIRSR630616-1"/>
    </source>
</evidence>
<feature type="cross-link" description="Glycyl lysine isopeptide (Lys-Gly) (interchain with G-Cter in SUMO2)" evidence="8">
    <location>
        <position position="94"/>
    </location>
</feature>
<dbReference type="SUPFAM" id="SSF56112">
    <property type="entry name" value="Protein kinase-like (PK-like)"/>
    <property type="match status" value="1"/>
</dbReference>
<keyword evidence="4" id="KW-0418">Kinase</keyword>
<evidence type="ECO:0000256" key="8">
    <source>
        <dbReference type="PIRSR" id="PIRSR630616-3"/>
    </source>
</evidence>
<comment type="caution">
    <text evidence="10">The sequence shown here is derived from an EMBL/GenBank/DDBJ whole genome shotgun (WGS) entry which is preliminary data.</text>
</comment>
<keyword evidence="11" id="KW-1185">Reference proteome</keyword>
<accession>A0A9R1VD58</accession>
<evidence type="ECO:0000256" key="2">
    <source>
        <dbReference type="ARBA" id="ARBA00022679"/>
    </source>
</evidence>
<feature type="active site" description="Proton acceptor" evidence="6">
    <location>
        <position position="92"/>
    </location>
</feature>
<dbReference type="AlphaFoldDB" id="A0A9R1VD58"/>
<evidence type="ECO:0000256" key="5">
    <source>
        <dbReference type="ARBA" id="ARBA00022840"/>
    </source>
</evidence>
<evidence type="ECO:0000313" key="11">
    <source>
        <dbReference type="Proteomes" id="UP000235145"/>
    </source>
</evidence>
<feature type="binding site" evidence="7">
    <location>
        <begin position="96"/>
        <end position="97"/>
    </location>
    <ligand>
        <name>ATP</name>
        <dbReference type="ChEBI" id="CHEBI:30616"/>
    </ligand>
</feature>
<reference evidence="10 11" key="1">
    <citation type="journal article" date="2017" name="Nat. Commun.">
        <title>Genome assembly with in vitro proximity ligation data and whole-genome triplication in lettuce.</title>
        <authorList>
            <person name="Reyes-Chin-Wo S."/>
            <person name="Wang Z."/>
            <person name="Yang X."/>
            <person name="Kozik A."/>
            <person name="Arikit S."/>
            <person name="Song C."/>
            <person name="Xia L."/>
            <person name="Froenicke L."/>
            <person name="Lavelle D.O."/>
            <person name="Truco M.J."/>
            <person name="Xia R."/>
            <person name="Zhu S."/>
            <person name="Xu C."/>
            <person name="Xu H."/>
            <person name="Xu X."/>
            <person name="Cox K."/>
            <person name="Korf I."/>
            <person name="Meyers B.C."/>
            <person name="Michelmore R.W."/>
        </authorList>
    </citation>
    <scope>NUCLEOTIDE SEQUENCE [LARGE SCALE GENOMIC DNA]</scope>
    <source>
        <strain evidence="11">cv. Salinas</strain>
        <tissue evidence="10">Seedlings</tissue>
    </source>
</reference>
<dbReference type="InterPro" id="IPR000719">
    <property type="entry name" value="Prot_kinase_dom"/>
</dbReference>
<name>A0A9R1VD58_LACSA</name>
<dbReference type="InterPro" id="IPR011009">
    <property type="entry name" value="Kinase-like_dom_sf"/>
</dbReference>
<gene>
    <name evidence="10" type="ORF">LSAT_V11C500284140</name>
</gene>
<dbReference type="Gramene" id="rna-gnl|WGS:NBSK|LSAT_5X151540_mrna">
    <property type="protein sequence ID" value="cds-PLY90970.1"/>
    <property type="gene ID" value="gene-LSAT_5X151540"/>
</dbReference>
<keyword evidence="3 7" id="KW-0547">Nucleotide-binding</keyword>
<dbReference type="GO" id="GO:0004674">
    <property type="term" value="F:protein serine/threonine kinase activity"/>
    <property type="evidence" value="ECO:0007669"/>
    <property type="project" value="UniProtKB-KW"/>
</dbReference>
<evidence type="ECO:0000259" key="9">
    <source>
        <dbReference type="PROSITE" id="PS50011"/>
    </source>
</evidence>
<feature type="domain" description="Protein kinase" evidence="9">
    <location>
        <begin position="1"/>
        <end position="105"/>
    </location>
</feature>
<keyword evidence="2" id="KW-0808">Transferase</keyword>
<dbReference type="EMBL" id="NBSK02000005">
    <property type="protein sequence ID" value="KAJ0202617.1"/>
    <property type="molecule type" value="Genomic_DNA"/>
</dbReference>
<evidence type="ECO:0000256" key="7">
    <source>
        <dbReference type="PIRSR" id="PIRSR630616-2"/>
    </source>
</evidence>
<evidence type="ECO:0000256" key="4">
    <source>
        <dbReference type="ARBA" id="ARBA00022777"/>
    </source>
</evidence>
<keyword evidence="5 7" id="KW-0067">ATP-binding</keyword>
<dbReference type="InterPro" id="IPR030616">
    <property type="entry name" value="Aur-like"/>
</dbReference>
<dbReference type="PROSITE" id="PS50011">
    <property type="entry name" value="PROTEIN_KINASE_DOM"/>
    <property type="match status" value="1"/>
</dbReference>
<protein>
    <recommendedName>
        <fullName evidence="9">Protein kinase domain-containing protein</fullName>
    </recommendedName>
</protein>
<dbReference type="PANTHER" id="PTHR24350">
    <property type="entry name" value="SERINE/THREONINE-PROTEIN KINASE IAL-RELATED"/>
    <property type="match status" value="1"/>
</dbReference>
<evidence type="ECO:0000256" key="1">
    <source>
        <dbReference type="ARBA" id="ARBA00022527"/>
    </source>
</evidence>
<dbReference type="Proteomes" id="UP000235145">
    <property type="component" value="Unassembled WGS sequence"/>
</dbReference>